<evidence type="ECO:0000256" key="4">
    <source>
        <dbReference type="ARBA" id="ARBA00022475"/>
    </source>
</evidence>
<comment type="caution">
    <text evidence="13">The sequence shown here is derived from an EMBL/GenBank/DDBJ whole genome shotgun (WGS) entry which is preliminary data.</text>
</comment>
<gene>
    <name evidence="12" type="primary">inx</name>
    <name evidence="13" type="ORF">Fcan01_13167</name>
</gene>
<dbReference type="OMA" id="YSAICIL"/>
<name>A0A226E221_FOLCA</name>
<evidence type="ECO:0000313" key="14">
    <source>
        <dbReference type="Proteomes" id="UP000198287"/>
    </source>
</evidence>
<evidence type="ECO:0000256" key="7">
    <source>
        <dbReference type="ARBA" id="ARBA00022949"/>
    </source>
</evidence>
<dbReference type="GO" id="GO:0034220">
    <property type="term" value="P:monoatomic ion transmembrane transport"/>
    <property type="evidence" value="ECO:0007669"/>
    <property type="project" value="UniProtKB-KW"/>
</dbReference>
<evidence type="ECO:0000256" key="9">
    <source>
        <dbReference type="ARBA" id="ARBA00023065"/>
    </source>
</evidence>
<dbReference type="STRING" id="158441.A0A226E221"/>
<keyword evidence="6" id="KW-0303">Gap junction</keyword>
<keyword evidence="9 12" id="KW-0406">Ion transport</keyword>
<dbReference type="PRINTS" id="PR01262">
    <property type="entry name" value="INNEXIN"/>
</dbReference>
<dbReference type="PANTHER" id="PTHR11893:SF41">
    <property type="entry name" value="INNEXIN INX2"/>
    <property type="match status" value="1"/>
</dbReference>
<feature type="transmembrane region" description="Helical" evidence="12">
    <location>
        <begin position="142"/>
        <end position="163"/>
    </location>
</feature>
<dbReference type="AlphaFoldDB" id="A0A226E221"/>
<dbReference type="OrthoDB" id="5867527at2759"/>
<evidence type="ECO:0000256" key="5">
    <source>
        <dbReference type="ARBA" id="ARBA00022692"/>
    </source>
</evidence>
<sequence>MHSYITVGQAGDLGNISVSEQGLEVPFPGVRPKFPGDTENYQRYYQWVGFYIFFQACTFFLPRYLNLISNLVEPGKMWLTMVVKVAVTCLAQVWRYCWEDGRMKALVANLTSPIHTDFELVRMRQRIIIDYLYSNVGTHQAYAFKFFFCEVLNFLNVIFQILLTDAFLGYQFTTYGFEVMTHLRMSEEPPEKRTDPMSRIFPKVAQCTFTTFGHAGSKNTYSAICILSINILNEKIFIVVWFWYLILAVITGSGLIFRILTIACPPLRVWLLTRKSRAVESFVFTKLANELNIGDWFILYQVGKNLDELVFGELLKGLAHRFGSLRKTSV</sequence>
<evidence type="ECO:0000256" key="3">
    <source>
        <dbReference type="ARBA" id="ARBA00022448"/>
    </source>
</evidence>
<comment type="similarity">
    <text evidence="12">Belongs to the pannexin family.</text>
</comment>
<proteinExistence type="inferred from homology"/>
<evidence type="ECO:0000256" key="6">
    <source>
        <dbReference type="ARBA" id="ARBA00022868"/>
    </source>
</evidence>
<dbReference type="PANTHER" id="PTHR11893">
    <property type="entry name" value="INNEXIN"/>
    <property type="match status" value="1"/>
</dbReference>
<comment type="subcellular location">
    <subcellularLocation>
        <location evidence="1">Cell junction</location>
        <location evidence="1">Gap junction</location>
    </subcellularLocation>
    <subcellularLocation>
        <location evidence="2 12">Cell membrane</location>
        <topology evidence="2 12">Multi-pass membrane protein</topology>
    </subcellularLocation>
</comment>
<keyword evidence="14" id="KW-1185">Reference proteome</keyword>
<dbReference type="Pfam" id="PF00876">
    <property type="entry name" value="Innexin"/>
    <property type="match status" value="2"/>
</dbReference>
<evidence type="ECO:0000256" key="10">
    <source>
        <dbReference type="ARBA" id="ARBA00023136"/>
    </source>
</evidence>
<keyword evidence="11 12" id="KW-0407">Ion channel</keyword>
<reference evidence="13 14" key="1">
    <citation type="submission" date="2015-12" db="EMBL/GenBank/DDBJ databases">
        <title>The genome of Folsomia candida.</title>
        <authorList>
            <person name="Faddeeva A."/>
            <person name="Derks M.F."/>
            <person name="Anvar Y."/>
            <person name="Smit S."/>
            <person name="Van Straalen N."/>
            <person name="Roelofs D."/>
        </authorList>
    </citation>
    <scope>NUCLEOTIDE SEQUENCE [LARGE SCALE GENOMIC DNA]</scope>
    <source>
        <strain evidence="13 14">VU population</strain>
        <tissue evidence="13">Whole body</tissue>
    </source>
</reference>
<dbReference type="InterPro" id="IPR000990">
    <property type="entry name" value="Innexin"/>
</dbReference>
<dbReference type="GO" id="GO:0005886">
    <property type="term" value="C:plasma membrane"/>
    <property type="evidence" value="ECO:0007669"/>
    <property type="project" value="UniProtKB-SubCell"/>
</dbReference>
<feature type="transmembrane region" description="Helical" evidence="12">
    <location>
        <begin position="44"/>
        <end position="65"/>
    </location>
</feature>
<dbReference type="EMBL" id="LNIX01000007">
    <property type="protein sequence ID" value="OXA51330.1"/>
    <property type="molecule type" value="Genomic_DNA"/>
</dbReference>
<accession>A0A226E221</accession>
<comment type="function">
    <text evidence="12">Structural component of the gap junctions.</text>
</comment>
<keyword evidence="4" id="KW-1003">Cell membrane</keyword>
<dbReference type="GO" id="GO:0005921">
    <property type="term" value="C:gap junction"/>
    <property type="evidence" value="ECO:0007669"/>
    <property type="project" value="UniProtKB-SubCell"/>
</dbReference>
<keyword evidence="3 12" id="KW-0813">Transport</keyword>
<keyword evidence="7" id="KW-0965">Cell junction</keyword>
<evidence type="ECO:0000256" key="1">
    <source>
        <dbReference type="ARBA" id="ARBA00004610"/>
    </source>
</evidence>
<dbReference type="Proteomes" id="UP000198287">
    <property type="component" value="Unassembled WGS sequence"/>
</dbReference>
<keyword evidence="10 12" id="KW-0472">Membrane</keyword>
<evidence type="ECO:0000256" key="11">
    <source>
        <dbReference type="ARBA" id="ARBA00023303"/>
    </source>
</evidence>
<feature type="transmembrane region" description="Helical" evidence="12">
    <location>
        <begin position="77"/>
        <end position="94"/>
    </location>
</feature>
<dbReference type="GO" id="GO:0005243">
    <property type="term" value="F:gap junction channel activity"/>
    <property type="evidence" value="ECO:0007669"/>
    <property type="project" value="TreeGrafter"/>
</dbReference>
<feature type="transmembrane region" description="Helical" evidence="12">
    <location>
        <begin position="236"/>
        <end position="260"/>
    </location>
</feature>
<evidence type="ECO:0000313" key="13">
    <source>
        <dbReference type="EMBL" id="OXA51330.1"/>
    </source>
</evidence>
<keyword evidence="8 12" id="KW-1133">Transmembrane helix</keyword>
<organism evidence="13 14">
    <name type="scientific">Folsomia candida</name>
    <name type="common">Springtail</name>
    <dbReference type="NCBI Taxonomy" id="158441"/>
    <lineage>
        <taxon>Eukaryota</taxon>
        <taxon>Metazoa</taxon>
        <taxon>Ecdysozoa</taxon>
        <taxon>Arthropoda</taxon>
        <taxon>Hexapoda</taxon>
        <taxon>Collembola</taxon>
        <taxon>Entomobryomorpha</taxon>
        <taxon>Isotomoidea</taxon>
        <taxon>Isotomidae</taxon>
        <taxon>Proisotominae</taxon>
        <taxon>Folsomia</taxon>
    </lineage>
</organism>
<protein>
    <recommendedName>
        <fullName evidence="12">Innexin</fullName>
    </recommendedName>
</protein>
<keyword evidence="5 12" id="KW-0812">Transmembrane</keyword>
<evidence type="ECO:0000256" key="12">
    <source>
        <dbReference type="RuleBase" id="RU010713"/>
    </source>
</evidence>
<evidence type="ECO:0000256" key="8">
    <source>
        <dbReference type="ARBA" id="ARBA00022989"/>
    </source>
</evidence>
<dbReference type="PROSITE" id="PS51013">
    <property type="entry name" value="PANNEXIN"/>
    <property type="match status" value="1"/>
</dbReference>
<dbReference type="GO" id="GO:0007602">
    <property type="term" value="P:phototransduction"/>
    <property type="evidence" value="ECO:0007669"/>
    <property type="project" value="TreeGrafter"/>
</dbReference>
<evidence type="ECO:0000256" key="2">
    <source>
        <dbReference type="ARBA" id="ARBA00004651"/>
    </source>
</evidence>